<reference evidence="1 2" key="1">
    <citation type="submission" date="2019-07" db="EMBL/GenBank/DDBJ databases">
        <authorList>
            <person name="Kim J."/>
        </authorList>
    </citation>
    <scope>NUCLEOTIDE SEQUENCE [LARGE SCALE GENOMIC DNA]</scope>
    <source>
        <strain evidence="1 2">JC52</strain>
    </source>
</reference>
<evidence type="ECO:0000313" key="2">
    <source>
        <dbReference type="Proteomes" id="UP000317036"/>
    </source>
</evidence>
<organism evidence="1 2">
    <name type="scientific">Paenibacillus cremeus</name>
    <dbReference type="NCBI Taxonomy" id="2163881"/>
    <lineage>
        <taxon>Bacteria</taxon>
        <taxon>Bacillati</taxon>
        <taxon>Bacillota</taxon>
        <taxon>Bacilli</taxon>
        <taxon>Bacillales</taxon>
        <taxon>Paenibacillaceae</taxon>
        <taxon>Paenibacillus</taxon>
    </lineage>
</organism>
<accession>A0A559K5T4</accession>
<protein>
    <submittedName>
        <fullName evidence="1">Uncharacterized protein</fullName>
    </submittedName>
</protein>
<comment type="caution">
    <text evidence="1">The sequence shown here is derived from an EMBL/GenBank/DDBJ whole genome shotgun (WGS) entry which is preliminary data.</text>
</comment>
<dbReference type="AlphaFoldDB" id="A0A559K5T4"/>
<name>A0A559K5T4_9BACL</name>
<sequence length="103" mass="12284">MKGLFWLLACPAKHASSSRASPSREGNAGFDIEEIPWEYSKFKVERDFLFKVVEGTKSKLGWDTLDYTPNEERIVFYLDNFKELILRFTTEWWAHFYFNYVKV</sequence>
<gene>
    <name evidence="1" type="ORF">FPZ49_23750</name>
</gene>
<proteinExistence type="predicted"/>
<keyword evidence="2" id="KW-1185">Reference proteome</keyword>
<dbReference type="EMBL" id="VNJI01000036">
    <property type="protein sequence ID" value="TVY07501.1"/>
    <property type="molecule type" value="Genomic_DNA"/>
</dbReference>
<evidence type="ECO:0000313" key="1">
    <source>
        <dbReference type="EMBL" id="TVY07501.1"/>
    </source>
</evidence>
<dbReference type="Proteomes" id="UP000317036">
    <property type="component" value="Unassembled WGS sequence"/>
</dbReference>